<feature type="domain" description="C2H2-type" evidence="10">
    <location>
        <begin position="371"/>
        <end position="398"/>
    </location>
</feature>
<feature type="domain" description="C2H2-type" evidence="10">
    <location>
        <begin position="399"/>
        <end position="427"/>
    </location>
</feature>
<dbReference type="GO" id="GO:0008270">
    <property type="term" value="F:zinc ion binding"/>
    <property type="evidence" value="ECO:0007669"/>
    <property type="project" value="UniProtKB-UniRule"/>
</dbReference>
<feature type="binding site" evidence="9">
    <location>
        <position position="27"/>
    </location>
    <ligand>
        <name>Zn(2+)</name>
        <dbReference type="ChEBI" id="CHEBI:29105"/>
    </ligand>
</feature>
<dbReference type="Pfam" id="PF00096">
    <property type="entry name" value="zf-C2H2"/>
    <property type="match status" value="5"/>
</dbReference>
<dbReference type="OrthoDB" id="3437960at2759"/>
<feature type="domain" description="C2H2-type" evidence="10">
    <location>
        <begin position="287"/>
        <end position="314"/>
    </location>
</feature>
<dbReference type="OMA" id="HPNKACD"/>
<evidence type="ECO:0000256" key="6">
    <source>
        <dbReference type="ARBA" id="ARBA00023125"/>
    </source>
</evidence>
<evidence type="ECO:0000256" key="9">
    <source>
        <dbReference type="PROSITE-ProRule" id="PRU01263"/>
    </source>
</evidence>
<feature type="binding site" evidence="9">
    <location>
        <position position="24"/>
    </location>
    <ligand>
        <name>Zn(2+)</name>
        <dbReference type="ChEBI" id="CHEBI:29105"/>
    </ligand>
</feature>
<dbReference type="PANTHER" id="PTHR23226">
    <property type="entry name" value="ZINC FINGER AND SCAN DOMAIN-CONTAINING"/>
    <property type="match status" value="1"/>
</dbReference>
<feature type="binding site" evidence="9">
    <location>
        <position position="77"/>
    </location>
    <ligand>
        <name>Zn(2+)</name>
        <dbReference type="ChEBI" id="CHEBI:29105"/>
    </ligand>
</feature>
<feature type="binding site" evidence="9">
    <location>
        <position position="74"/>
    </location>
    <ligand>
        <name>Zn(2+)</name>
        <dbReference type="ChEBI" id="CHEBI:29105"/>
    </ligand>
</feature>
<dbReference type="PROSITE" id="PS00028">
    <property type="entry name" value="ZINC_FINGER_C2H2_1"/>
    <property type="match status" value="6"/>
</dbReference>
<evidence type="ECO:0000259" key="10">
    <source>
        <dbReference type="PROSITE" id="PS50157"/>
    </source>
</evidence>
<evidence type="ECO:0000256" key="3">
    <source>
        <dbReference type="ARBA" id="ARBA00022737"/>
    </source>
</evidence>
<name>A0A8B8I0V7_VANTA</name>
<dbReference type="GO" id="GO:0000978">
    <property type="term" value="F:RNA polymerase II cis-regulatory region sequence-specific DNA binding"/>
    <property type="evidence" value="ECO:0007669"/>
    <property type="project" value="TreeGrafter"/>
</dbReference>
<evidence type="ECO:0000256" key="7">
    <source>
        <dbReference type="ARBA" id="ARBA00023242"/>
    </source>
</evidence>
<reference evidence="13" key="1">
    <citation type="submission" date="2025-08" db="UniProtKB">
        <authorList>
            <consortium name="RefSeq"/>
        </authorList>
    </citation>
    <scope>IDENTIFICATION</scope>
    <source>
        <tissue evidence="13">Whole body</tissue>
    </source>
</reference>
<keyword evidence="5 9" id="KW-0862">Zinc</keyword>
<dbReference type="GeneID" id="113396870"/>
<protein>
    <submittedName>
        <fullName evidence="13">Zinc finger protein 426-like</fullName>
    </submittedName>
</protein>
<evidence type="ECO:0000313" key="13">
    <source>
        <dbReference type="RefSeq" id="XP_026490723.1"/>
    </source>
</evidence>
<dbReference type="Gene3D" id="3.40.1800.20">
    <property type="match status" value="1"/>
</dbReference>
<dbReference type="InterPro" id="IPR036236">
    <property type="entry name" value="Znf_C2H2_sf"/>
</dbReference>
<dbReference type="Pfam" id="PF13912">
    <property type="entry name" value="zf-C2H2_6"/>
    <property type="match status" value="1"/>
</dbReference>
<feature type="domain" description="C2H2-type" evidence="10">
    <location>
        <begin position="222"/>
        <end position="249"/>
    </location>
</feature>
<dbReference type="FunFam" id="3.30.160.60:FF:000100">
    <property type="entry name" value="Zinc finger 45-like"/>
    <property type="match status" value="1"/>
</dbReference>
<dbReference type="SUPFAM" id="SSF57716">
    <property type="entry name" value="Glucocorticoid receptor-like (DNA-binding domain)"/>
    <property type="match status" value="1"/>
</dbReference>
<feature type="domain" description="C2H2-type" evidence="10">
    <location>
        <begin position="315"/>
        <end position="342"/>
    </location>
</feature>
<dbReference type="SMART" id="SM00355">
    <property type="entry name" value="ZnF_C2H2"/>
    <property type="match status" value="9"/>
</dbReference>
<sequence>MSYDLELLNSGVYSYDYFQQDDVCRLCFSRNAFTEIIELSSENNFNTIKTDLVEKILDCLNIDLSHCIHPNKACDECCTQINKFHYFKKFCQETDRKLREILNNNKSDKCENIKLEKDNGEIENDSLHDLYDDLNSDDCESKHANKAKIKVWKYKPKRTPTYCNMCMIDCENADEFKSHNFKYHGIDNDGSYKCFGCEKKFKNRKSRSSHEIHFCKGLKDGYKCNKCNRYLPKRGMFEAHMRDHRENVPIQLPEEIFYCQKCDKLFKTMENLKGHIELEHDTDKKKYVCESCGRVFNRKDYLNKHKLTHTGEKLHVCPHCGFRARQRSSLTVHIRKHTGERPYRCNVCPQRCVSSSNLRAHQKRHLGLKVHECNICNKKFGYKVSLHEHMSTHAPAQTHACAQCGAAYAHARGLRRHVRAKHGAADT</sequence>
<feature type="domain" description="C2H2-type" evidence="10">
    <location>
        <begin position="343"/>
        <end position="370"/>
    </location>
</feature>
<keyword evidence="3" id="KW-0677">Repeat</keyword>
<evidence type="ECO:0000256" key="2">
    <source>
        <dbReference type="ARBA" id="ARBA00022723"/>
    </source>
</evidence>
<keyword evidence="4 8" id="KW-0863">Zinc-finger</keyword>
<keyword evidence="6" id="KW-0238">DNA-binding</keyword>
<dbReference type="Proteomes" id="UP001652626">
    <property type="component" value="Chromosome 29"/>
</dbReference>
<keyword evidence="7" id="KW-0539">Nucleus</keyword>
<dbReference type="FunFam" id="3.30.160.60:FF:000478">
    <property type="entry name" value="Zinc finger protein 133"/>
    <property type="match status" value="1"/>
</dbReference>
<dbReference type="InterPro" id="IPR012934">
    <property type="entry name" value="Znf_AD"/>
</dbReference>
<evidence type="ECO:0000259" key="11">
    <source>
        <dbReference type="PROSITE" id="PS51915"/>
    </source>
</evidence>
<dbReference type="RefSeq" id="XP_026490723.1">
    <property type="nucleotide sequence ID" value="XM_026634938.2"/>
</dbReference>
<dbReference type="Pfam" id="PF07776">
    <property type="entry name" value="zf-AD"/>
    <property type="match status" value="1"/>
</dbReference>
<evidence type="ECO:0000256" key="5">
    <source>
        <dbReference type="ARBA" id="ARBA00022833"/>
    </source>
</evidence>
<dbReference type="Gene3D" id="3.30.160.60">
    <property type="entry name" value="Classic Zinc Finger"/>
    <property type="match status" value="5"/>
</dbReference>
<evidence type="ECO:0000256" key="4">
    <source>
        <dbReference type="ARBA" id="ARBA00022771"/>
    </source>
</evidence>
<dbReference type="PANTHER" id="PTHR23226:SF416">
    <property type="entry name" value="FI01424P"/>
    <property type="match status" value="1"/>
</dbReference>
<keyword evidence="12" id="KW-1185">Reference proteome</keyword>
<dbReference type="GO" id="GO:0005634">
    <property type="term" value="C:nucleus"/>
    <property type="evidence" value="ECO:0007669"/>
    <property type="project" value="UniProtKB-SubCell"/>
</dbReference>
<feature type="domain" description="C2H2-type" evidence="10">
    <location>
        <begin position="257"/>
        <end position="285"/>
    </location>
</feature>
<dbReference type="PROSITE" id="PS50157">
    <property type="entry name" value="ZINC_FINGER_C2H2_2"/>
    <property type="match status" value="7"/>
</dbReference>
<feature type="domain" description="ZAD" evidence="11">
    <location>
        <begin position="22"/>
        <end position="101"/>
    </location>
</feature>
<dbReference type="AlphaFoldDB" id="A0A8B8I0V7"/>
<dbReference type="PROSITE" id="PS51915">
    <property type="entry name" value="ZAD"/>
    <property type="match status" value="1"/>
</dbReference>
<evidence type="ECO:0000313" key="12">
    <source>
        <dbReference type="Proteomes" id="UP001652626"/>
    </source>
</evidence>
<evidence type="ECO:0000256" key="1">
    <source>
        <dbReference type="ARBA" id="ARBA00004123"/>
    </source>
</evidence>
<dbReference type="GO" id="GO:0000981">
    <property type="term" value="F:DNA-binding transcription factor activity, RNA polymerase II-specific"/>
    <property type="evidence" value="ECO:0007669"/>
    <property type="project" value="TreeGrafter"/>
</dbReference>
<dbReference type="SMART" id="SM00868">
    <property type="entry name" value="zf-AD"/>
    <property type="match status" value="1"/>
</dbReference>
<proteinExistence type="predicted"/>
<organism evidence="12 13">
    <name type="scientific">Vanessa tameamea</name>
    <name type="common">Kamehameha butterfly</name>
    <dbReference type="NCBI Taxonomy" id="334116"/>
    <lineage>
        <taxon>Eukaryota</taxon>
        <taxon>Metazoa</taxon>
        <taxon>Ecdysozoa</taxon>
        <taxon>Arthropoda</taxon>
        <taxon>Hexapoda</taxon>
        <taxon>Insecta</taxon>
        <taxon>Pterygota</taxon>
        <taxon>Neoptera</taxon>
        <taxon>Endopterygota</taxon>
        <taxon>Lepidoptera</taxon>
        <taxon>Glossata</taxon>
        <taxon>Ditrysia</taxon>
        <taxon>Papilionoidea</taxon>
        <taxon>Nymphalidae</taxon>
        <taxon>Nymphalinae</taxon>
        <taxon>Vanessa</taxon>
    </lineage>
</organism>
<dbReference type="FunFam" id="3.30.160.60:FF:000875">
    <property type="entry name" value="zinc finger protein 236 isoform X7"/>
    <property type="match status" value="1"/>
</dbReference>
<comment type="subcellular location">
    <subcellularLocation>
        <location evidence="1">Nucleus</location>
    </subcellularLocation>
</comment>
<evidence type="ECO:0000256" key="8">
    <source>
        <dbReference type="PROSITE-ProRule" id="PRU00042"/>
    </source>
</evidence>
<accession>A0A8B8I0V7</accession>
<dbReference type="InterPro" id="IPR013087">
    <property type="entry name" value="Znf_C2H2_type"/>
</dbReference>
<dbReference type="SUPFAM" id="SSF57667">
    <property type="entry name" value="beta-beta-alpha zinc fingers"/>
    <property type="match status" value="4"/>
</dbReference>
<keyword evidence="2 9" id="KW-0479">Metal-binding</keyword>
<gene>
    <name evidence="13" type="primary">LOC113396870</name>
</gene>
<dbReference type="FunFam" id="3.30.160.60:FF:000446">
    <property type="entry name" value="Zinc finger protein"/>
    <property type="match status" value="1"/>
</dbReference>